<evidence type="ECO:0000313" key="7">
    <source>
        <dbReference type="EMBL" id="MFN6543064.1"/>
    </source>
</evidence>
<proteinExistence type="predicted"/>
<dbReference type="SUPFAM" id="SSF55048">
    <property type="entry name" value="Probable ACP-binding domain of malonyl-CoA ACP transacylase"/>
    <property type="match status" value="1"/>
</dbReference>
<evidence type="ECO:0000256" key="2">
    <source>
        <dbReference type="ARBA" id="ARBA00022553"/>
    </source>
</evidence>
<keyword evidence="8" id="KW-1185">Reference proteome</keyword>
<dbReference type="Pfam" id="PF00698">
    <property type="entry name" value="Acyl_transf_1"/>
    <property type="match status" value="1"/>
</dbReference>
<comment type="caution">
    <text evidence="7">The sequence shown here is derived from an EMBL/GenBank/DDBJ whole genome shotgun (WGS) entry which is preliminary data.</text>
</comment>
<dbReference type="SUPFAM" id="SSF47336">
    <property type="entry name" value="ACP-like"/>
    <property type="match status" value="1"/>
</dbReference>
<dbReference type="SMART" id="SM00827">
    <property type="entry name" value="PKS_AT"/>
    <property type="match status" value="1"/>
</dbReference>
<dbReference type="InterPro" id="IPR020806">
    <property type="entry name" value="PKS_PP-bd"/>
</dbReference>
<dbReference type="InterPro" id="IPR006162">
    <property type="entry name" value="Ppantetheine_attach_site"/>
</dbReference>
<evidence type="ECO:0000259" key="6">
    <source>
        <dbReference type="PROSITE" id="PS50075"/>
    </source>
</evidence>
<dbReference type="InterPro" id="IPR016035">
    <property type="entry name" value="Acyl_Trfase/lysoPLipase"/>
</dbReference>
<keyword evidence="4" id="KW-0521">NADP</keyword>
<feature type="domain" description="Carrier" evidence="6">
    <location>
        <begin position="928"/>
        <end position="1003"/>
    </location>
</feature>
<dbReference type="PANTHER" id="PTHR43775:SF37">
    <property type="entry name" value="SI:DKEY-61P9.11"/>
    <property type="match status" value="1"/>
</dbReference>
<dbReference type="NCBIfam" id="NF037940">
    <property type="entry name" value="PKS_MbtD"/>
    <property type="match status" value="1"/>
</dbReference>
<dbReference type="PROSITE" id="PS00012">
    <property type="entry name" value="PHOSPHOPANTETHEINE"/>
    <property type="match status" value="1"/>
</dbReference>
<dbReference type="InterPro" id="IPR050091">
    <property type="entry name" value="PKS_NRPS_Biosynth_Enz"/>
</dbReference>
<dbReference type="InterPro" id="IPR036736">
    <property type="entry name" value="ACP-like_sf"/>
</dbReference>
<dbReference type="EMBL" id="JBKBDD010000002">
    <property type="protein sequence ID" value="MFN6543064.1"/>
    <property type="molecule type" value="Genomic_DNA"/>
</dbReference>
<dbReference type="RefSeq" id="WP_409542849.1">
    <property type="nucleotide sequence ID" value="NZ_JBKBDD010000002.1"/>
</dbReference>
<dbReference type="PANTHER" id="PTHR43775">
    <property type="entry name" value="FATTY ACID SYNTHASE"/>
    <property type="match status" value="1"/>
</dbReference>
<dbReference type="InterPro" id="IPR057326">
    <property type="entry name" value="KR_dom"/>
</dbReference>
<dbReference type="Proteomes" id="UP001635816">
    <property type="component" value="Unassembled WGS sequence"/>
</dbReference>
<dbReference type="Gene3D" id="3.40.366.10">
    <property type="entry name" value="Malonyl-Coenzyme A Acyl Carrier Protein, domain 2"/>
    <property type="match status" value="1"/>
</dbReference>
<dbReference type="InterPro" id="IPR009081">
    <property type="entry name" value="PP-bd_ACP"/>
</dbReference>
<evidence type="ECO:0000313" key="8">
    <source>
        <dbReference type="Proteomes" id="UP001635816"/>
    </source>
</evidence>
<dbReference type="InterPro" id="IPR016036">
    <property type="entry name" value="Malonyl_transacylase_ACP-bd"/>
</dbReference>
<dbReference type="CDD" id="cd05274">
    <property type="entry name" value="KR_FAS_SDR_x"/>
    <property type="match status" value="1"/>
</dbReference>
<dbReference type="Gene3D" id="1.10.1200.10">
    <property type="entry name" value="ACP-like"/>
    <property type="match status" value="1"/>
</dbReference>
<reference evidence="7 8" key="1">
    <citation type="submission" date="2024-12" db="EMBL/GenBank/DDBJ databases">
        <title>The coexistence of Mycolicibacterium septicum and Mycolicibacterium nivoides in clinical samples.</title>
        <authorList>
            <person name="Wang C."/>
            <person name="Feng Y."/>
            <person name="Zong Z."/>
        </authorList>
    </citation>
    <scope>NUCLEOTIDE SEQUENCE [LARGE SCALE GENOMIC DNA]</scope>
    <source>
        <strain evidence="7 8">120309</strain>
    </source>
</reference>
<dbReference type="InterPro" id="IPR036291">
    <property type="entry name" value="NAD(P)-bd_dom_sf"/>
</dbReference>
<dbReference type="Gene3D" id="3.40.50.720">
    <property type="entry name" value="NAD(P)-binding Rossmann-like Domain"/>
    <property type="match status" value="1"/>
</dbReference>
<gene>
    <name evidence="7" type="primary">mbtD</name>
    <name evidence="7" type="ORF">ACK4CT_07710</name>
</gene>
<name>A0ABW9L5S1_9MYCO</name>
<keyword evidence="1" id="KW-0596">Phosphopantetheine</keyword>
<dbReference type="SUPFAM" id="SSF52151">
    <property type="entry name" value="FabD/lysophospholipase-like"/>
    <property type="match status" value="1"/>
</dbReference>
<evidence type="ECO:0000256" key="3">
    <source>
        <dbReference type="ARBA" id="ARBA00022679"/>
    </source>
</evidence>
<dbReference type="PROSITE" id="PS50075">
    <property type="entry name" value="CARRIER"/>
    <property type="match status" value="1"/>
</dbReference>
<dbReference type="InterPro" id="IPR001227">
    <property type="entry name" value="Ac_transferase_dom_sf"/>
</dbReference>
<protein>
    <submittedName>
        <fullName evidence="7">Mycobactin polyketide synthase MbtD</fullName>
    </submittedName>
</protein>
<dbReference type="Gene3D" id="3.30.70.3290">
    <property type="match status" value="1"/>
</dbReference>
<dbReference type="Pfam" id="PF08659">
    <property type="entry name" value="KR"/>
    <property type="match status" value="1"/>
</dbReference>
<dbReference type="InterPro" id="IPR013968">
    <property type="entry name" value="PKS_KR"/>
</dbReference>
<dbReference type="SUPFAM" id="SSF51735">
    <property type="entry name" value="NAD(P)-binding Rossmann-fold domains"/>
    <property type="match status" value="2"/>
</dbReference>
<dbReference type="SMART" id="SM00823">
    <property type="entry name" value="PKS_PP"/>
    <property type="match status" value="1"/>
</dbReference>
<sequence>MSEACERIVLPGSEVDCLPDGRTPVLLSAHAEDLIGTDAAAILRYLDSRPEVNAGDVAATLLSTRRLRRHRAVVRATDRDELAAGLRALTEDADHPLVTRVQGGSAAPGSSARIAFVFPGQGSQWPSMGVQAYDRLPVYRAEVDKCAAEFDTAGAASPLDYLLADPDSGAVTNDFSQVQIQGAQFVHGVALARVWRSCGVLPDITVGHSLGEIGAAYVAGSISLPEAVAVVVARATVLDRLTGPYRVAVLGITPDEASKVVADTPGWLELSVVNSRSSVAVSGDTDAVAAAVAAVSGRGSFAKEIEMWFPAHTTALDSARADLESMLPAAQFSESPVQFIGSATADVVEAGTGFADYWYTNLRSTVRFDRAIETAARRGARIFVELSAHPALLFAMGDLLDDAAELTGGPVVMVGSGRRDEPITERLSANIVSVAMADTGYRWGDLPNHGATSLRDFPFAPMRTEHLWATPQPLPPVAGVTVGVEHWEKVPPLNAPAGQRRVAVLDLAAGQGSAGALGRAIEEITDTTAAAPADADLLVVVAPVSDEVDTVTAAETLSRRIDDGLLGYAGAIAAETRDVWLVTVGGEQLPGDDSSRPEAAALAAMHRSLGYEHPDQTFRHLDLSPGTLGTAAATAAVTAMLTTARDIALRDNGSGPTLWQRGMRDDTSEVRSWTAESGIFDEVVITGGAGAVGLHYARHLVEQGARRIVLLSRSGLDDQQVAALSAGGAEILAPRCDLTDPAQIAATIAELAVGPASLVIHAAASATLAPGGELTGATVRDTFAAKVSGLANLTMAWPLRADARIVLCSSVSGLWGGYGHAAYSAANRLLDALGGQLRAEGRHCTAVRWGLWQGDGIIDSAEVSRVEKSGLRAMAPDLAVEAGLRDYPADPLVFTADADRLRTFLGDTEERAVAALGDTPEAADSDAADATGAMRIALGSVLKLTDTTALDFDTSLLDLGVDSLLAIDLRKKLKKATGRSVPLATILGGATAAELIGHLERPEKEAFSRD</sequence>
<dbReference type="InterPro" id="IPR014043">
    <property type="entry name" value="Acyl_transferase_dom"/>
</dbReference>
<evidence type="ECO:0000256" key="5">
    <source>
        <dbReference type="ARBA" id="ARBA00023268"/>
    </source>
</evidence>
<evidence type="ECO:0000256" key="1">
    <source>
        <dbReference type="ARBA" id="ARBA00022450"/>
    </source>
</evidence>
<keyword evidence="3" id="KW-0808">Transferase</keyword>
<keyword evidence="5" id="KW-0511">Multifunctional enzyme</keyword>
<evidence type="ECO:0000256" key="4">
    <source>
        <dbReference type="ARBA" id="ARBA00022857"/>
    </source>
</evidence>
<organism evidence="7 8">
    <name type="scientific">Mycolicibacterium nivoides</name>
    <dbReference type="NCBI Taxonomy" id="2487344"/>
    <lineage>
        <taxon>Bacteria</taxon>
        <taxon>Bacillati</taxon>
        <taxon>Actinomycetota</taxon>
        <taxon>Actinomycetes</taxon>
        <taxon>Mycobacteriales</taxon>
        <taxon>Mycobacteriaceae</taxon>
        <taxon>Mycolicibacterium</taxon>
    </lineage>
</organism>
<dbReference type="SMART" id="SM00822">
    <property type="entry name" value="PKS_KR"/>
    <property type="match status" value="1"/>
</dbReference>
<dbReference type="Pfam" id="PF00550">
    <property type="entry name" value="PP-binding"/>
    <property type="match status" value="1"/>
</dbReference>
<keyword evidence="2" id="KW-0597">Phosphoprotein</keyword>
<accession>A0ABW9L5S1</accession>